<dbReference type="AlphaFoldDB" id="A0AA36CKB6"/>
<accession>A0AA36CKB6</accession>
<dbReference type="InterPro" id="IPR019428">
    <property type="entry name" value="7TM_GPCR_serpentine_rcpt_Str"/>
</dbReference>
<dbReference type="PANTHER" id="PTHR22943:SF248">
    <property type="entry name" value="SEVEN TM RECEPTOR"/>
    <property type="match status" value="1"/>
</dbReference>
<proteinExistence type="predicted"/>
<sequence>MDKGMKKKCLYAIGGGGFILNCLLLQLILTDKARIEDGYRKILLITTTYNIYYSLISSIADFGFVIDEFGYIVFSKNLYELGYVASEIGIFPTSTRNNLSRTYLRAHYDINIDELAYIGGMYKTRNPETGAVQHLYGPMIGPLLCTTSQFALCFAIGYLCVKLSSYVGRSTCSDNAKVLHYQLLRLLTIQALAPLLFEYAPAFTALWGSFIVGLFGLPKTSP</sequence>
<feature type="transmembrane region" description="Helical" evidence="1">
    <location>
        <begin position="139"/>
        <end position="161"/>
    </location>
</feature>
<evidence type="ECO:0000313" key="2">
    <source>
        <dbReference type="EMBL" id="CAJ0569601.1"/>
    </source>
</evidence>
<name>A0AA36CKB6_9BILA</name>
<keyword evidence="1" id="KW-0812">Transmembrane</keyword>
<evidence type="ECO:0000313" key="3">
    <source>
        <dbReference type="Proteomes" id="UP001177023"/>
    </source>
</evidence>
<gene>
    <name evidence="2" type="ORF">MSPICULIGERA_LOCUS8074</name>
</gene>
<dbReference type="Proteomes" id="UP001177023">
    <property type="component" value="Unassembled WGS sequence"/>
</dbReference>
<keyword evidence="3" id="KW-1185">Reference proteome</keyword>
<evidence type="ECO:0000256" key="1">
    <source>
        <dbReference type="SAM" id="Phobius"/>
    </source>
</evidence>
<feature type="transmembrane region" description="Helical" evidence="1">
    <location>
        <begin position="51"/>
        <end position="74"/>
    </location>
</feature>
<feature type="transmembrane region" description="Helical" evidence="1">
    <location>
        <begin position="12"/>
        <end position="30"/>
    </location>
</feature>
<keyword evidence="1" id="KW-0472">Membrane</keyword>
<protein>
    <recommendedName>
        <fullName evidence="4">G protein-coupled receptor</fullName>
    </recommendedName>
</protein>
<keyword evidence="1" id="KW-1133">Transmembrane helix</keyword>
<dbReference type="EMBL" id="CATQJA010002076">
    <property type="protein sequence ID" value="CAJ0569601.1"/>
    <property type="molecule type" value="Genomic_DNA"/>
</dbReference>
<dbReference type="PANTHER" id="PTHR22943">
    <property type="entry name" value="7-TRANSMEMBRANE DOMAIN RECEPTOR C.ELEGANS"/>
    <property type="match status" value="1"/>
</dbReference>
<feature type="transmembrane region" description="Helical" evidence="1">
    <location>
        <begin position="195"/>
        <end position="217"/>
    </location>
</feature>
<comment type="caution">
    <text evidence="2">The sequence shown here is derived from an EMBL/GenBank/DDBJ whole genome shotgun (WGS) entry which is preliminary data.</text>
</comment>
<feature type="non-terminal residue" evidence="2">
    <location>
        <position position="222"/>
    </location>
</feature>
<organism evidence="2 3">
    <name type="scientific">Mesorhabditis spiculigera</name>
    <dbReference type="NCBI Taxonomy" id="96644"/>
    <lineage>
        <taxon>Eukaryota</taxon>
        <taxon>Metazoa</taxon>
        <taxon>Ecdysozoa</taxon>
        <taxon>Nematoda</taxon>
        <taxon>Chromadorea</taxon>
        <taxon>Rhabditida</taxon>
        <taxon>Rhabditina</taxon>
        <taxon>Rhabditomorpha</taxon>
        <taxon>Rhabditoidea</taxon>
        <taxon>Rhabditidae</taxon>
        <taxon>Mesorhabditinae</taxon>
        <taxon>Mesorhabditis</taxon>
    </lineage>
</organism>
<dbReference type="Pfam" id="PF10326">
    <property type="entry name" value="7TM_GPCR_Str"/>
    <property type="match status" value="1"/>
</dbReference>
<reference evidence="2" key="1">
    <citation type="submission" date="2023-06" db="EMBL/GenBank/DDBJ databases">
        <authorList>
            <person name="Delattre M."/>
        </authorList>
    </citation>
    <scope>NUCLEOTIDE SEQUENCE</scope>
    <source>
        <strain evidence="2">AF72</strain>
    </source>
</reference>
<evidence type="ECO:0008006" key="4">
    <source>
        <dbReference type="Google" id="ProtNLM"/>
    </source>
</evidence>